<evidence type="ECO:0000256" key="1">
    <source>
        <dbReference type="SAM" id="MobiDB-lite"/>
    </source>
</evidence>
<dbReference type="AlphaFoldDB" id="A0A016TJT3"/>
<evidence type="ECO:0000313" key="4">
    <source>
        <dbReference type="Proteomes" id="UP000024635"/>
    </source>
</evidence>
<dbReference type="EMBL" id="JARK01001433">
    <property type="protein sequence ID" value="EYC02936.1"/>
    <property type="molecule type" value="Genomic_DNA"/>
</dbReference>
<feature type="region of interest" description="Disordered" evidence="1">
    <location>
        <begin position="92"/>
        <end position="145"/>
    </location>
</feature>
<feature type="chain" id="PRO_5001488061" evidence="2">
    <location>
        <begin position="19"/>
        <end position="177"/>
    </location>
</feature>
<keyword evidence="2" id="KW-0732">Signal</keyword>
<dbReference type="OrthoDB" id="5828915at2759"/>
<dbReference type="Proteomes" id="UP000024635">
    <property type="component" value="Unassembled WGS sequence"/>
</dbReference>
<feature type="signal peptide" evidence="2">
    <location>
        <begin position="1"/>
        <end position="18"/>
    </location>
</feature>
<comment type="caution">
    <text evidence="3">The sequence shown here is derived from an EMBL/GenBank/DDBJ whole genome shotgun (WGS) entry which is preliminary data.</text>
</comment>
<evidence type="ECO:0000256" key="2">
    <source>
        <dbReference type="SAM" id="SignalP"/>
    </source>
</evidence>
<name>A0A016TJT3_9BILA</name>
<feature type="compositionally biased region" description="Basic and acidic residues" evidence="1">
    <location>
        <begin position="136"/>
        <end position="145"/>
    </location>
</feature>
<proteinExistence type="predicted"/>
<organism evidence="3 4">
    <name type="scientific">Ancylostoma ceylanicum</name>
    <dbReference type="NCBI Taxonomy" id="53326"/>
    <lineage>
        <taxon>Eukaryota</taxon>
        <taxon>Metazoa</taxon>
        <taxon>Ecdysozoa</taxon>
        <taxon>Nematoda</taxon>
        <taxon>Chromadorea</taxon>
        <taxon>Rhabditida</taxon>
        <taxon>Rhabditina</taxon>
        <taxon>Rhabditomorpha</taxon>
        <taxon>Strongyloidea</taxon>
        <taxon>Ancylostomatidae</taxon>
        <taxon>Ancylostomatinae</taxon>
        <taxon>Ancylostoma</taxon>
    </lineage>
</organism>
<sequence>MVIIFLVIVIGILNATFASKRAISKVSADIFAASFHSLAADPFSWKRAAALLALLTGPTIFVVHTFCHLNTCQKWGKSGCFGSFYRLCPEKPKKEPRDDDDDDLAPQEPTPVNGESPPPPLPNKVAPLAEETPPEPPKKDNKYHPVHTEASHFYSWLTALDNNARRSSEVLFRPKIA</sequence>
<evidence type="ECO:0000313" key="3">
    <source>
        <dbReference type="EMBL" id="EYC02936.1"/>
    </source>
</evidence>
<gene>
    <name evidence="3" type="primary">Acey_s0097.g3027</name>
    <name evidence="3" type="synonym">Acey-R12H7.4</name>
    <name evidence="3" type="ORF">Y032_0097g3027</name>
</gene>
<reference evidence="4" key="1">
    <citation type="journal article" date="2015" name="Nat. Genet.">
        <title>The genome and transcriptome of the zoonotic hookworm Ancylostoma ceylanicum identify infection-specific gene families.</title>
        <authorList>
            <person name="Schwarz E.M."/>
            <person name="Hu Y."/>
            <person name="Antoshechkin I."/>
            <person name="Miller M.M."/>
            <person name="Sternberg P.W."/>
            <person name="Aroian R.V."/>
        </authorList>
    </citation>
    <scope>NUCLEOTIDE SEQUENCE</scope>
    <source>
        <strain evidence="4">HY135</strain>
    </source>
</reference>
<protein>
    <submittedName>
        <fullName evidence="3">Uncharacterized protein</fullName>
    </submittedName>
</protein>
<keyword evidence="4" id="KW-1185">Reference proteome</keyword>
<accession>A0A016TJT3</accession>